<evidence type="ECO:0000313" key="1">
    <source>
        <dbReference type="EMBL" id="MDQ0149205.1"/>
    </source>
</evidence>
<comment type="caution">
    <text evidence="1">The sequence shown here is derived from an EMBL/GenBank/DDBJ whole genome shotgun (WGS) entry which is preliminary data.</text>
</comment>
<dbReference type="Proteomes" id="UP001228504">
    <property type="component" value="Unassembled WGS sequence"/>
</dbReference>
<evidence type="ECO:0000313" key="2">
    <source>
        <dbReference type="Proteomes" id="UP001228504"/>
    </source>
</evidence>
<organism evidence="1 2">
    <name type="scientific">Eubacterium multiforme</name>
    <dbReference type="NCBI Taxonomy" id="83339"/>
    <lineage>
        <taxon>Bacteria</taxon>
        <taxon>Bacillati</taxon>
        <taxon>Bacillota</taxon>
        <taxon>Clostridia</taxon>
        <taxon>Eubacteriales</taxon>
        <taxon>Eubacteriaceae</taxon>
        <taxon>Eubacterium</taxon>
    </lineage>
</organism>
<reference evidence="1 2" key="1">
    <citation type="submission" date="2023-07" db="EMBL/GenBank/DDBJ databases">
        <title>Genomic Encyclopedia of Type Strains, Phase IV (KMG-IV): sequencing the most valuable type-strain genomes for metagenomic binning, comparative biology and taxonomic classification.</title>
        <authorList>
            <person name="Goeker M."/>
        </authorList>
    </citation>
    <scope>NUCLEOTIDE SEQUENCE [LARGE SCALE GENOMIC DNA]</scope>
    <source>
        <strain evidence="1 2">DSM 20694</strain>
    </source>
</reference>
<gene>
    <name evidence="1" type="ORF">J2S18_001135</name>
</gene>
<accession>A0ABT9USC4</accession>
<name>A0ABT9USC4_9FIRM</name>
<protein>
    <submittedName>
        <fullName evidence="1">Uncharacterized protein</fullName>
    </submittedName>
</protein>
<proteinExistence type="predicted"/>
<sequence>MVIEYRKRSILELINIGKNSSELIKKIEEKRKKLIYIKINNQCLVLKQDHKNSKVYL</sequence>
<dbReference type="EMBL" id="JAUSUF010000002">
    <property type="protein sequence ID" value="MDQ0149205.1"/>
    <property type="molecule type" value="Genomic_DNA"/>
</dbReference>
<keyword evidence="2" id="KW-1185">Reference proteome</keyword>